<dbReference type="EMBL" id="UYYB01099936">
    <property type="protein sequence ID" value="VDM77717.1"/>
    <property type="molecule type" value="Genomic_DNA"/>
</dbReference>
<sequence>MSYNYCGFVKSVDTIEGFHTLRIVGAMWRKKKTTCGFPGCRTYDMIVGAMWRKKKTTGGFPGCRSYDKVHYNVIWWTLQKHIIPEVFIQFIEESVLSPLPFIALWKRSQRWPPGKMEEPSKFTGIEVQHNEDIWKWKVTHQKVYIDNEPIKKTSMIKYLGARMPYEGEFRMRCRSGQTQPG</sequence>
<keyword evidence="2" id="KW-1185">Reference proteome</keyword>
<proteinExistence type="predicted"/>
<name>A0A3P7JND3_STRVU</name>
<evidence type="ECO:0000313" key="1">
    <source>
        <dbReference type="EMBL" id="VDM77717.1"/>
    </source>
</evidence>
<protein>
    <submittedName>
        <fullName evidence="1">Uncharacterized protein</fullName>
    </submittedName>
</protein>
<dbReference type="Proteomes" id="UP000270094">
    <property type="component" value="Unassembled WGS sequence"/>
</dbReference>
<dbReference type="AlphaFoldDB" id="A0A3P7JND3"/>
<reference evidence="1 2" key="1">
    <citation type="submission" date="2018-11" db="EMBL/GenBank/DDBJ databases">
        <authorList>
            <consortium name="Pathogen Informatics"/>
        </authorList>
    </citation>
    <scope>NUCLEOTIDE SEQUENCE [LARGE SCALE GENOMIC DNA]</scope>
</reference>
<accession>A0A3P7JND3</accession>
<gene>
    <name evidence="1" type="ORF">SVUK_LOCUS12715</name>
</gene>
<evidence type="ECO:0000313" key="2">
    <source>
        <dbReference type="Proteomes" id="UP000270094"/>
    </source>
</evidence>
<dbReference type="OrthoDB" id="6771923at2759"/>
<organism evidence="1 2">
    <name type="scientific">Strongylus vulgaris</name>
    <name type="common">Blood worm</name>
    <dbReference type="NCBI Taxonomy" id="40348"/>
    <lineage>
        <taxon>Eukaryota</taxon>
        <taxon>Metazoa</taxon>
        <taxon>Ecdysozoa</taxon>
        <taxon>Nematoda</taxon>
        <taxon>Chromadorea</taxon>
        <taxon>Rhabditida</taxon>
        <taxon>Rhabditina</taxon>
        <taxon>Rhabditomorpha</taxon>
        <taxon>Strongyloidea</taxon>
        <taxon>Strongylidae</taxon>
        <taxon>Strongylus</taxon>
    </lineage>
</organism>